<comment type="caution">
    <text evidence="1">The sequence shown here is derived from an EMBL/GenBank/DDBJ whole genome shotgun (WGS) entry which is preliminary data.</text>
</comment>
<gene>
    <name evidence="1" type="ORF">ACMD2_22142</name>
</gene>
<feature type="non-terminal residue" evidence="1">
    <location>
        <position position="1"/>
    </location>
</feature>
<dbReference type="Proteomes" id="UP000092600">
    <property type="component" value="Unassembled WGS sequence"/>
</dbReference>
<organism evidence="1 2">
    <name type="scientific">Ananas comosus</name>
    <name type="common">Pineapple</name>
    <name type="synonym">Ananas ananas</name>
    <dbReference type="NCBI Taxonomy" id="4615"/>
    <lineage>
        <taxon>Eukaryota</taxon>
        <taxon>Viridiplantae</taxon>
        <taxon>Streptophyta</taxon>
        <taxon>Embryophyta</taxon>
        <taxon>Tracheophyta</taxon>
        <taxon>Spermatophyta</taxon>
        <taxon>Magnoliopsida</taxon>
        <taxon>Liliopsida</taxon>
        <taxon>Poales</taxon>
        <taxon>Bromeliaceae</taxon>
        <taxon>Bromelioideae</taxon>
        <taxon>Ananas</taxon>
    </lineage>
</organism>
<evidence type="ECO:0000313" key="1">
    <source>
        <dbReference type="EMBL" id="OAY82379.1"/>
    </source>
</evidence>
<name>A0A199VZD0_ANACO</name>
<proteinExistence type="predicted"/>
<protein>
    <submittedName>
        <fullName evidence="1">Uncharacterized protein</fullName>
    </submittedName>
</protein>
<dbReference type="EMBL" id="LSRQ01000509">
    <property type="protein sequence ID" value="OAY82379.1"/>
    <property type="molecule type" value="Genomic_DNA"/>
</dbReference>
<reference evidence="1 2" key="1">
    <citation type="journal article" date="2016" name="DNA Res.">
        <title>The draft genome of MD-2 pineapple using hybrid error correction of long reads.</title>
        <authorList>
            <person name="Redwan R.M."/>
            <person name="Saidin A."/>
            <person name="Kumar S.V."/>
        </authorList>
    </citation>
    <scope>NUCLEOTIDE SEQUENCE [LARGE SCALE GENOMIC DNA]</scope>
    <source>
        <strain evidence="2">cv. MD2</strain>
        <tissue evidence="1">Leaf</tissue>
    </source>
</reference>
<accession>A0A199VZD0</accession>
<evidence type="ECO:0000313" key="2">
    <source>
        <dbReference type="Proteomes" id="UP000092600"/>
    </source>
</evidence>
<sequence length="12" mass="1314">VDLCVPSVPTRQ</sequence>